<dbReference type="RefSeq" id="WP_345446656.1">
    <property type="nucleotide sequence ID" value="NZ_BAABKP010000004.1"/>
</dbReference>
<evidence type="ECO:0008006" key="4">
    <source>
        <dbReference type="Google" id="ProtNLM"/>
    </source>
</evidence>
<dbReference type="SUPFAM" id="SSF47598">
    <property type="entry name" value="Ribbon-helix-helix"/>
    <property type="match status" value="1"/>
</dbReference>
<protein>
    <recommendedName>
        <fullName evidence="4">Chromosome partitioning protein ParB</fullName>
    </recommendedName>
</protein>
<dbReference type="EMBL" id="BAABKP010000004">
    <property type="protein sequence ID" value="GAA4798641.1"/>
    <property type="molecule type" value="Genomic_DNA"/>
</dbReference>
<dbReference type="InterPro" id="IPR010985">
    <property type="entry name" value="Ribbon_hlx_hlx"/>
</dbReference>
<dbReference type="Proteomes" id="UP001500187">
    <property type="component" value="Unassembled WGS sequence"/>
</dbReference>
<accession>A0ABP9BRQ0</accession>
<feature type="region of interest" description="Disordered" evidence="1">
    <location>
        <begin position="1"/>
        <end position="30"/>
    </location>
</feature>
<organism evidence="2 3">
    <name type="scientific">Rothia endophytica</name>
    <dbReference type="NCBI Taxonomy" id="1324766"/>
    <lineage>
        <taxon>Bacteria</taxon>
        <taxon>Bacillati</taxon>
        <taxon>Actinomycetota</taxon>
        <taxon>Actinomycetes</taxon>
        <taxon>Micrococcales</taxon>
        <taxon>Micrococcaceae</taxon>
        <taxon>Rothia</taxon>
    </lineage>
</organism>
<name>A0ABP9BRQ0_9MICC</name>
<dbReference type="Gene3D" id="1.10.1220.10">
    <property type="entry name" value="Met repressor-like"/>
    <property type="match status" value="1"/>
</dbReference>
<evidence type="ECO:0000256" key="1">
    <source>
        <dbReference type="SAM" id="MobiDB-lite"/>
    </source>
</evidence>
<feature type="compositionally biased region" description="Basic and acidic residues" evidence="1">
    <location>
        <begin position="15"/>
        <end position="28"/>
    </location>
</feature>
<dbReference type="InterPro" id="IPR013321">
    <property type="entry name" value="Arc_rbn_hlx_hlx"/>
</dbReference>
<reference evidence="3" key="1">
    <citation type="journal article" date="2019" name="Int. J. Syst. Evol. Microbiol.">
        <title>The Global Catalogue of Microorganisms (GCM) 10K type strain sequencing project: providing services to taxonomists for standard genome sequencing and annotation.</title>
        <authorList>
            <consortium name="The Broad Institute Genomics Platform"/>
            <consortium name="The Broad Institute Genome Sequencing Center for Infectious Disease"/>
            <person name="Wu L."/>
            <person name="Ma J."/>
        </authorList>
    </citation>
    <scope>NUCLEOTIDE SEQUENCE [LARGE SCALE GENOMIC DNA]</scope>
    <source>
        <strain evidence="3">JCM 18541</strain>
    </source>
</reference>
<feature type="compositionally biased region" description="Polar residues" evidence="1">
    <location>
        <begin position="1"/>
        <end position="14"/>
    </location>
</feature>
<comment type="caution">
    <text evidence="2">The sequence shown here is derived from an EMBL/GenBank/DDBJ whole genome shotgun (WGS) entry which is preliminary data.</text>
</comment>
<keyword evidence="3" id="KW-1185">Reference proteome</keyword>
<sequence>MNNLAKKISTATAQKKNEGEAAHTETVFRKAPSTTRKFTFNIEEGTYQQLRKQAFEQERDMTAIINEILEKNLL</sequence>
<proteinExistence type="predicted"/>
<gene>
    <name evidence="2" type="ORF">GCM10023352_18020</name>
</gene>
<evidence type="ECO:0000313" key="2">
    <source>
        <dbReference type="EMBL" id="GAA4798641.1"/>
    </source>
</evidence>
<evidence type="ECO:0000313" key="3">
    <source>
        <dbReference type="Proteomes" id="UP001500187"/>
    </source>
</evidence>